<keyword evidence="7" id="KW-0808">Transferase</keyword>
<evidence type="ECO:0000259" key="6">
    <source>
        <dbReference type="PROSITE" id="PS51290"/>
    </source>
</evidence>
<feature type="domain" description="PDZ" evidence="5">
    <location>
        <begin position="197"/>
        <end position="279"/>
    </location>
</feature>
<sequence length="1132" mass="124855">MDLGLDDSLQQYICSFEREKINGEQLLKISHQDLEELGVARIGHQELVLESVDLLCALNYGLETDNLKSLVVKMRASMGKLQNSIASRRKNPSYDGGTSRKPTNDFLTSVVELIGAAKALLAWLDRTPLTGISDFSSTKNKIIQLCLDLTTTVQQDCTVFEMEEKILEVSKILNGICDQTMRTTSDPLMSLCTCVEEVQLTHITAGEGLGMYIKSTYDGLHVITGTTENSPADRTHKIHAGDEVIQVNHQTVVGWQLKNLVGKLREDPSGVVLLLKKRPTGSSNFTPAPLKNMRWKPPLAQVGWQLKNLVGKLREDPSGVVLLLKKRPTGSSNFTPAPLKNMRWKPPLAQTSPSQSSAQSPSSTMDTSMKKEKPAILDLYIPPPPAVPYTPRDGKGGLHFSGVYKSPLKPKGSESPNSFLDQESRRRFTIADYDHLGVSPIEASVLPTKMRGRSQCHGEGVLYRNMSNERIPTIIEESPSMQQLHRSVTERNFMRGVDHIRGSRYFVSAGLHSSATIPYQEETARKTPVAPPTKTAAAEPSLLVSLRNKSKKKSRGDAVTMSRRRISCKELGQVDCQGWLYRKRETKGFIGIKWKKYWFVLKRTSLYWYSSQMAEKAEGFINLADFTVERATECKKKNAIKARHPQIRTFYFAAESPEEMNKWLNKLGLASTGCESPAEGKVFRTGRRSIRPGQYGLINTACSTLTSQGSDASVSKAVCEDRQSWLDIINSSQASSAGQSLTCSLQIHSKHPQPDSSDPAGDSSLNPISGSRDSIHEELLNPTSCADPEKEVSLPGSVESELHNTEKGSAETTLPAASLAKTSTSPPRKRSSKSSHSHDSRKKEAPTKTLATIAETSTVNAQPTPAQKQSFEDDDVMDPAPDDDVPVVGEDTAPVHTNAEGVLRRLSRVLKTMTSWTPPSDDDVPVVDEVPESASSDEMEKLYKSLEQASLSPIGERKPSTRKEFRKSFIKRCKNQAVNDKLHQIRTLNSTLKAREADLMTIAQVLEKPSLTAQEYREWKAINLLLLQEICQNYQPHTEGEPKAPDPASTPASNGEPKAPDTQPQTCPEGEPKAPDTQPPHQHQTEGEPKAPDTQPQTCPEGEPKAPDTQPQTCHEGEPKAPDTSHYIETNV</sequence>
<dbReference type="GO" id="GO:0005737">
    <property type="term" value="C:cytoplasm"/>
    <property type="evidence" value="ECO:0007669"/>
    <property type="project" value="InterPro"/>
</dbReference>
<dbReference type="Gene3D" id="2.30.29.30">
    <property type="entry name" value="Pleckstrin-homology domain (PH domain)/Phosphotyrosine-binding domain (PTB)"/>
    <property type="match status" value="1"/>
</dbReference>
<dbReference type="SMART" id="SM00228">
    <property type="entry name" value="PDZ"/>
    <property type="match status" value="1"/>
</dbReference>
<keyword evidence="8" id="KW-1185">Reference proteome</keyword>
<keyword evidence="7" id="KW-0418">Kinase</keyword>
<feature type="compositionally biased region" description="Polar residues" evidence="2">
    <location>
        <begin position="854"/>
        <end position="869"/>
    </location>
</feature>
<proteinExistence type="inferred from homology"/>
<feature type="domain" description="PH" evidence="3">
    <location>
        <begin position="573"/>
        <end position="672"/>
    </location>
</feature>
<evidence type="ECO:0000256" key="1">
    <source>
        <dbReference type="ARBA" id="ARBA00009498"/>
    </source>
</evidence>
<gene>
    <name evidence="7" type="ORF">EOD39_3711</name>
</gene>
<dbReference type="InterPro" id="IPR001478">
    <property type="entry name" value="PDZ"/>
</dbReference>
<feature type="domain" description="SAM" evidence="4">
    <location>
        <begin position="1"/>
        <end position="58"/>
    </location>
</feature>
<dbReference type="InterPro" id="IPR017874">
    <property type="entry name" value="CRIC_domain"/>
</dbReference>
<dbReference type="InterPro" id="IPR013761">
    <property type="entry name" value="SAM/pointed_sf"/>
</dbReference>
<dbReference type="InterPro" id="IPR036034">
    <property type="entry name" value="PDZ_sf"/>
</dbReference>
<feature type="compositionally biased region" description="Basic and acidic residues" evidence="2">
    <location>
        <begin position="800"/>
        <end position="809"/>
    </location>
</feature>
<dbReference type="EMBL" id="SCEB01214307">
    <property type="protein sequence ID" value="RXM36093.1"/>
    <property type="molecule type" value="Genomic_DNA"/>
</dbReference>
<dbReference type="PANTHER" id="PTHR12844:SF17">
    <property type="entry name" value="CONNECTOR ENHANCER OF KINASE SUPPRESSOR OF RAS 3"/>
    <property type="match status" value="1"/>
</dbReference>
<dbReference type="PROSITE" id="PS50003">
    <property type="entry name" value="PH_DOMAIN"/>
    <property type="match status" value="1"/>
</dbReference>
<accession>A0A444ULQ8</accession>
<dbReference type="SUPFAM" id="SSF47769">
    <property type="entry name" value="SAM/Pointed domain"/>
    <property type="match status" value="1"/>
</dbReference>
<dbReference type="PANTHER" id="PTHR12844">
    <property type="entry name" value="CONNECTOR ENCHANCER OF KINASE SUPPRESSOR OF RAS"/>
    <property type="match status" value="1"/>
</dbReference>
<dbReference type="InterPro" id="IPR011993">
    <property type="entry name" value="PH-like_dom_sf"/>
</dbReference>
<dbReference type="Pfam" id="PF06663">
    <property type="entry name" value="CNK2_3_dom"/>
    <property type="match status" value="1"/>
</dbReference>
<comment type="caution">
    <text evidence="7">The sequence shown here is derived from an EMBL/GenBank/DDBJ whole genome shotgun (WGS) entry which is preliminary data.</text>
</comment>
<evidence type="ECO:0000256" key="2">
    <source>
        <dbReference type="SAM" id="MobiDB-lite"/>
    </source>
</evidence>
<dbReference type="Proteomes" id="UP000289886">
    <property type="component" value="Unassembled WGS sequence"/>
</dbReference>
<dbReference type="InterPro" id="IPR001660">
    <property type="entry name" value="SAM"/>
</dbReference>
<evidence type="ECO:0000259" key="3">
    <source>
        <dbReference type="PROSITE" id="PS50003"/>
    </source>
</evidence>
<reference evidence="7 8" key="1">
    <citation type="submission" date="2019-01" db="EMBL/GenBank/DDBJ databases">
        <title>Draft Genome and Complete Hox-Cluster Characterization of the Sterlet Sturgeon (Acipenser ruthenus).</title>
        <authorList>
            <person name="Wei Q."/>
        </authorList>
    </citation>
    <scope>NUCLEOTIDE SEQUENCE [LARGE SCALE GENOMIC DNA]</scope>
    <source>
        <strain evidence="7">WHYD16114868_AA</strain>
        <tissue evidence="7">Blood</tissue>
    </source>
</reference>
<feature type="region of interest" description="Disordered" evidence="2">
    <location>
        <begin position="331"/>
        <end position="369"/>
    </location>
</feature>
<feature type="region of interest" description="Disordered" evidence="2">
    <location>
        <begin position="1036"/>
        <end position="1132"/>
    </location>
</feature>
<dbReference type="SMART" id="SM00454">
    <property type="entry name" value="SAM"/>
    <property type="match status" value="1"/>
</dbReference>
<feature type="domain" description="CRIC" evidence="6">
    <location>
        <begin position="66"/>
        <end position="160"/>
    </location>
</feature>
<dbReference type="SUPFAM" id="SSF50729">
    <property type="entry name" value="PH domain-like"/>
    <property type="match status" value="1"/>
</dbReference>
<protein>
    <submittedName>
        <fullName evidence="7">Connector enhancer of kinase suppressor of ras 3</fullName>
    </submittedName>
</protein>
<organism evidence="7 8">
    <name type="scientific">Acipenser ruthenus</name>
    <name type="common">Sterlet sturgeon</name>
    <dbReference type="NCBI Taxonomy" id="7906"/>
    <lineage>
        <taxon>Eukaryota</taxon>
        <taxon>Metazoa</taxon>
        <taxon>Chordata</taxon>
        <taxon>Craniata</taxon>
        <taxon>Vertebrata</taxon>
        <taxon>Euteleostomi</taxon>
        <taxon>Actinopterygii</taxon>
        <taxon>Chondrostei</taxon>
        <taxon>Acipenseriformes</taxon>
        <taxon>Acipenseridae</taxon>
        <taxon>Acipenser</taxon>
    </lineage>
</organism>
<feature type="compositionally biased region" description="Polar residues" evidence="2">
    <location>
        <begin position="763"/>
        <end position="772"/>
    </location>
</feature>
<dbReference type="PROSITE" id="PS50106">
    <property type="entry name" value="PDZ"/>
    <property type="match status" value="1"/>
</dbReference>
<comment type="similarity">
    <text evidence="1">Belongs to the CNKSR family.</text>
</comment>
<feature type="compositionally biased region" description="Basic and acidic residues" evidence="2">
    <location>
        <begin position="836"/>
        <end position="846"/>
    </location>
</feature>
<evidence type="ECO:0000313" key="7">
    <source>
        <dbReference type="EMBL" id="RXM36093.1"/>
    </source>
</evidence>
<evidence type="ECO:0000259" key="5">
    <source>
        <dbReference type="PROSITE" id="PS50106"/>
    </source>
</evidence>
<dbReference type="PROSITE" id="PS50105">
    <property type="entry name" value="SAM_DOMAIN"/>
    <property type="match status" value="1"/>
</dbReference>
<feature type="region of interest" description="Disordered" evidence="2">
    <location>
        <begin position="784"/>
        <end position="882"/>
    </location>
</feature>
<dbReference type="Gene3D" id="1.10.150.50">
    <property type="entry name" value="Transcription Factor, Ets-1"/>
    <property type="match status" value="1"/>
</dbReference>
<dbReference type="SMART" id="SM00233">
    <property type="entry name" value="PH"/>
    <property type="match status" value="1"/>
</dbReference>
<dbReference type="Gene3D" id="2.30.42.10">
    <property type="match status" value="1"/>
</dbReference>
<dbReference type="Pfam" id="PF00595">
    <property type="entry name" value="PDZ"/>
    <property type="match status" value="1"/>
</dbReference>
<dbReference type="GO" id="GO:0016301">
    <property type="term" value="F:kinase activity"/>
    <property type="evidence" value="ECO:0007669"/>
    <property type="project" value="UniProtKB-KW"/>
</dbReference>
<feature type="region of interest" description="Disordered" evidence="2">
    <location>
        <begin position="748"/>
        <end position="772"/>
    </location>
</feature>
<dbReference type="Pfam" id="PF10534">
    <property type="entry name" value="CRIC_ras_sig"/>
    <property type="match status" value="1"/>
</dbReference>
<dbReference type="CDD" id="cd06748">
    <property type="entry name" value="PDZ_CNK1_2_3-like"/>
    <property type="match status" value="1"/>
</dbReference>
<dbReference type="Pfam" id="PF00536">
    <property type="entry name" value="SAM_1"/>
    <property type="match status" value="1"/>
</dbReference>
<feature type="compositionally biased region" description="Low complexity" evidence="2">
    <location>
        <begin position="349"/>
        <end position="364"/>
    </location>
</feature>
<name>A0A444ULQ8_ACIRT</name>
<dbReference type="AlphaFoldDB" id="A0A444ULQ8"/>
<evidence type="ECO:0000259" key="4">
    <source>
        <dbReference type="PROSITE" id="PS50105"/>
    </source>
</evidence>
<dbReference type="PROSITE" id="PS51290">
    <property type="entry name" value="CRIC"/>
    <property type="match status" value="1"/>
</dbReference>
<dbReference type="Pfam" id="PF00169">
    <property type="entry name" value="PH"/>
    <property type="match status" value="1"/>
</dbReference>
<dbReference type="InterPro" id="IPR010599">
    <property type="entry name" value="CNK2/3_dom"/>
</dbReference>
<dbReference type="SUPFAM" id="SSF50156">
    <property type="entry name" value="PDZ domain-like"/>
    <property type="match status" value="1"/>
</dbReference>
<evidence type="ECO:0000313" key="8">
    <source>
        <dbReference type="Proteomes" id="UP000289886"/>
    </source>
</evidence>
<dbReference type="GO" id="GO:0016020">
    <property type="term" value="C:membrane"/>
    <property type="evidence" value="ECO:0007669"/>
    <property type="project" value="InterPro"/>
</dbReference>
<dbReference type="CDD" id="cd01260">
    <property type="entry name" value="PH_CNK_mammalian-like"/>
    <property type="match status" value="1"/>
</dbReference>
<dbReference type="GO" id="GO:0009966">
    <property type="term" value="P:regulation of signal transduction"/>
    <property type="evidence" value="ECO:0007669"/>
    <property type="project" value="InterPro"/>
</dbReference>
<dbReference type="InterPro" id="IPR001849">
    <property type="entry name" value="PH_domain"/>
</dbReference>
<dbReference type="InterPro" id="IPR051566">
    <property type="entry name" value="CNKSR"/>
</dbReference>
<feature type="compositionally biased region" description="Acidic residues" evidence="2">
    <location>
        <begin position="872"/>
        <end position="882"/>
    </location>
</feature>
<dbReference type="FunFam" id="2.30.42.10:FF:000060">
    <property type="entry name" value="Connector enhancer of kinase suppressor of Ras 2"/>
    <property type="match status" value="1"/>
</dbReference>